<reference evidence="2 3" key="1">
    <citation type="submission" date="2020-01" db="EMBL/GenBank/DDBJ databases">
        <title>Identification and distribution of gene clusters putatively required for synthesis of sphingolipid metabolism inhibitors in phylogenetically diverse species of the filamentous fungus Fusarium.</title>
        <authorList>
            <person name="Kim H.-S."/>
            <person name="Busman M."/>
            <person name="Brown D.W."/>
            <person name="Divon H."/>
            <person name="Uhlig S."/>
            <person name="Proctor R.H."/>
        </authorList>
    </citation>
    <scope>NUCLEOTIDE SEQUENCE [LARGE SCALE GENOMIC DNA]</scope>
    <source>
        <strain evidence="2 3">NRRL 20459</strain>
    </source>
</reference>
<dbReference type="AlphaFoldDB" id="A0A8H4L9I8"/>
<sequence>MKQQQQQPPQQPAEPAPKKRALAGSRQEAEDQIAHWQNEAEICYEKLHYEKMLRQQQLFEEACDKVAEWTEARDSRPEIPDTKVEVASKVERILAARAAARVAEEEEAPAAETPVAAEE</sequence>
<organism evidence="2 3">
    <name type="scientific">Fusarium albosuccineum</name>
    <dbReference type="NCBI Taxonomy" id="1237068"/>
    <lineage>
        <taxon>Eukaryota</taxon>
        <taxon>Fungi</taxon>
        <taxon>Dikarya</taxon>
        <taxon>Ascomycota</taxon>
        <taxon>Pezizomycotina</taxon>
        <taxon>Sordariomycetes</taxon>
        <taxon>Hypocreomycetidae</taxon>
        <taxon>Hypocreales</taxon>
        <taxon>Nectriaceae</taxon>
        <taxon>Fusarium</taxon>
        <taxon>Fusarium decemcellulare species complex</taxon>
    </lineage>
</organism>
<keyword evidence="3" id="KW-1185">Reference proteome</keyword>
<evidence type="ECO:0000256" key="1">
    <source>
        <dbReference type="SAM" id="MobiDB-lite"/>
    </source>
</evidence>
<feature type="region of interest" description="Disordered" evidence="1">
    <location>
        <begin position="1"/>
        <end position="32"/>
    </location>
</feature>
<dbReference type="EMBL" id="JAADYS010001148">
    <property type="protein sequence ID" value="KAF4464736.1"/>
    <property type="molecule type" value="Genomic_DNA"/>
</dbReference>
<evidence type="ECO:0000313" key="2">
    <source>
        <dbReference type="EMBL" id="KAF4464736.1"/>
    </source>
</evidence>
<proteinExistence type="predicted"/>
<accession>A0A8H4L9I8</accession>
<name>A0A8H4L9I8_9HYPO</name>
<protein>
    <submittedName>
        <fullName evidence="2">Uncharacterized protein</fullName>
    </submittedName>
</protein>
<evidence type="ECO:0000313" key="3">
    <source>
        <dbReference type="Proteomes" id="UP000554235"/>
    </source>
</evidence>
<gene>
    <name evidence="2" type="ORF">FALBO_8423</name>
</gene>
<comment type="caution">
    <text evidence="2">The sequence shown here is derived from an EMBL/GenBank/DDBJ whole genome shotgun (WGS) entry which is preliminary data.</text>
</comment>
<dbReference type="Proteomes" id="UP000554235">
    <property type="component" value="Unassembled WGS sequence"/>
</dbReference>